<dbReference type="GO" id="GO:0016020">
    <property type="term" value="C:membrane"/>
    <property type="evidence" value="ECO:0007669"/>
    <property type="project" value="UniProtKB-SubCell"/>
</dbReference>
<dbReference type="EMBL" id="BTRK01000006">
    <property type="protein sequence ID" value="GMR59131.1"/>
    <property type="molecule type" value="Genomic_DNA"/>
</dbReference>
<protein>
    <submittedName>
        <fullName evidence="8">Uncharacterized protein</fullName>
    </submittedName>
</protein>
<evidence type="ECO:0000256" key="3">
    <source>
        <dbReference type="ARBA" id="ARBA00022692"/>
    </source>
</evidence>
<keyword evidence="9" id="KW-1185">Reference proteome</keyword>
<feature type="transmembrane region" description="Helical" evidence="7">
    <location>
        <begin position="105"/>
        <end position="128"/>
    </location>
</feature>
<accession>A0AAN5IE09</accession>
<comment type="caution">
    <text evidence="8">The sequence shown here is derived from an EMBL/GenBank/DDBJ whole genome shotgun (WGS) entry which is preliminary data.</text>
</comment>
<comment type="subcellular location">
    <subcellularLocation>
        <location evidence="1">Membrane</location>
        <topology evidence="1">Multi-pass membrane protein</topology>
    </subcellularLocation>
</comment>
<dbReference type="AlphaFoldDB" id="A0AAN5IE09"/>
<dbReference type="GO" id="GO:0038023">
    <property type="term" value="F:signaling receptor activity"/>
    <property type="evidence" value="ECO:0007669"/>
    <property type="project" value="TreeGrafter"/>
</dbReference>
<dbReference type="PANTHER" id="PTHR20855:SF92">
    <property type="entry name" value="PROGESTIN AND ADIPOQ RECEPTOR FAMILY MEMBER 3-LIKE"/>
    <property type="match status" value="1"/>
</dbReference>
<feature type="transmembrane region" description="Helical" evidence="7">
    <location>
        <begin position="74"/>
        <end position="93"/>
    </location>
</feature>
<name>A0AAN5IE09_9BILA</name>
<feature type="transmembrane region" description="Helical" evidence="7">
    <location>
        <begin position="171"/>
        <end position="189"/>
    </location>
</feature>
<feature type="transmembrane region" description="Helical" evidence="7">
    <location>
        <begin position="235"/>
        <end position="255"/>
    </location>
</feature>
<evidence type="ECO:0000256" key="6">
    <source>
        <dbReference type="PIRSR" id="PIRSR604254-1"/>
    </source>
</evidence>
<dbReference type="Pfam" id="PF03006">
    <property type="entry name" value="HlyIII"/>
    <property type="match status" value="1"/>
</dbReference>
<evidence type="ECO:0000256" key="2">
    <source>
        <dbReference type="ARBA" id="ARBA00007018"/>
    </source>
</evidence>
<feature type="non-terminal residue" evidence="8">
    <location>
        <position position="1"/>
    </location>
</feature>
<evidence type="ECO:0000256" key="5">
    <source>
        <dbReference type="ARBA" id="ARBA00023136"/>
    </source>
</evidence>
<keyword evidence="4 7" id="KW-1133">Transmembrane helix</keyword>
<feature type="transmembrane region" description="Helical" evidence="7">
    <location>
        <begin position="204"/>
        <end position="223"/>
    </location>
</feature>
<evidence type="ECO:0000256" key="4">
    <source>
        <dbReference type="ARBA" id="ARBA00022989"/>
    </source>
</evidence>
<dbReference type="Proteomes" id="UP001328107">
    <property type="component" value="Unassembled WGS sequence"/>
</dbReference>
<feature type="transmembrane region" description="Helical" evidence="7">
    <location>
        <begin position="275"/>
        <end position="299"/>
    </location>
</feature>
<dbReference type="PANTHER" id="PTHR20855">
    <property type="entry name" value="ADIPOR/PROGESTIN RECEPTOR-RELATED"/>
    <property type="match status" value="1"/>
</dbReference>
<keyword evidence="6" id="KW-0862">Zinc</keyword>
<comment type="similarity">
    <text evidence="2">Belongs to the ADIPOR family.</text>
</comment>
<feature type="binding site" evidence="6">
    <location>
        <position position="243"/>
    </location>
    <ligand>
        <name>Zn(2+)</name>
        <dbReference type="ChEBI" id="CHEBI:29105"/>
    </ligand>
</feature>
<feature type="transmembrane region" description="Helical" evidence="7">
    <location>
        <begin position="140"/>
        <end position="164"/>
    </location>
</feature>
<organism evidence="8 9">
    <name type="scientific">Pristionchus mayeri</name>
    <dbReference type="NCBI Taxonomy" id="1317129"/>
    <lineage>
        <taxon>Eukaryota</taxon>
        <taxon>Metazoa</taxon>
        <taxon>Ecdysozoa</taxon>
        <taxon>Nematoda</taxon>
        <taxon>Chromadorea</taxon>
        <taxon>Rhabditida</taxon>
        <taxon>Rhabditina</taxon>
        <taxon>Diplogasteromorpha</taxon>
        <taxon>Diplogasteroidea</taxon>
        <taxon>Neodiplogasteridae</taxon>
        <taxon>Pristionchus</taxon>
    </lineage>
</organism>
<sequence length="308" mass="35899">QILWMLAAAEVPLLLRRPHIQRGYRPLHQPKKYYYKSAFYAHNECLNVWTHFTPLFFLLYYYTYPELNSQAPRFPVLLLHFGHIILFLGSSSAHLLHSRSPHDHIFWFCIDFAGIAIFGMCIGLQRYACESGLDPFIDWLYLPSLFIVSLLGQFFSSCLLFVHLPFWKGRSVARMASGLFVAIWLYLPIMHRYSDPITGDDMSVHTRAFTWLIISGIFMGGNFPERFFPGMFDVIGYGHQLFHLCVNMVGWNLLYAADRDCPSPSGAPWREVFEWRNFSCLCTILLSSLIIVQTIRILMKRAEEKKYD</sequence>
<evidence type="ECO:0000256" key="7">
    <source>
        <dbReference type="SAM" id="Phobius"/>
    </source>
</evidence>
<dbReference type="GO" id="GO:0046872">
    <property type="term" value="F:metal ion binding"/>
    <property type="evidence" value="ECO:0007669"/>
    <property type="project" value="UniProtKB-KW"/>
</dbReference>
<evidence type="ECO:0000313" key="9">
    <source>
        <dbReference type="Proteomes" id="UP001328107"/>
    </source>
</evidence>
<keyword evidence="5 7" id="KW-0472">Membrane</keyword>
<evidence type="ECO:0000313" key="8">
    <source>
        <dbReference type="EMBL" id="GMR59131.1"/>
    </source>
</evidence>
<gene>
    <name evidence="8" type="ORF">PMAYCL1PPCAC_29326</name>
</gene>
<evidence type="ECO:0000256" key="1">
    <source>
        <dbReference type="ARBA" id="ARBA00004141"/>
    </source>
</evidence>
<proteinExistence type="inferred from homology"/>
<keyword evidence="6" id="KW-0479">Metal-binding</keyword>
<dbReference type="InterPro" id="IPR004254">
    <property type="entry name" value="AdipoR/HlyIII-related"/>
</dbReference>
<feature type="transmembrane region" description="Helical" evidence="7">
    <location>
        <begin position="45"/>
        <end position="62"/>
    </location>
</feature>
<keyword evidence="3 7" id="KW-0812">Transmembrane</keyword>
<reference evidence="9" key="1">
    <citation type="submission" date="2022-10" db="EMBL/GenBank/DDBJ databases">
        <title>Genome assembly of Pristionchus species.</title>
        <authorList>
            <person name="Yoshida K."/>
            <person name="Sommer R.J."/>
        </authorList>
    </citation>
    <scope>NUCLEOTIDE SEQUENCE [LARGE SCALE GENOMIC DNA]</scope>
    <source>
        <strain evidence="9">RS5460</strain>
    </source>
</reference>
<feature type="binding site" evidence="6">
    <location>
        <position position="94"/>
    </location>
    <ligand>
        <name>Zn(2+)</name>
        <dbReference type="ChEBI" id="CHEBI:29105"/>
    </ligand>
</feature>
<feature type="binding site" evidence="6">
    <location>
        <position position="239"/>
    </location>
    <ligand>
        <name>Zn(2+)</name>
        <dbReference type="ChEBI" id="CHEBI:29105"/>
    </ligand>
</feature>